<accession>A0AA48I520</accession>
<dbReference type="InterPro" id="IPR011545">
    <property type="entry name" value="DEAD/DEAH_box_helicase_dom"/>
</dbReference>
<evidence type="ECO:0000256" key="7">
    <source>
        <dbReference type="ARBA" id="ARBA00023004"/>
    </source>
</evidence>
<keyword evidence="6" id="KW-0067">ATP-binding</keyword>
<dbReference type="Pfam" id="PF00270">
    <property type="entry name" value="DEAD"/>
    <property type="match status" value="1"/>
</dbReference>
<evidence type="ECO:0000256" key="13">
    <source>
        <dbReference type="ARBA" id="ARBA00048954"/>
    </source>
</evidence>
<dbReference type="FunFam" id="3.40.50.300:FF:000466">
    <property type="entry name" value="ATP-dependent DNA helicase"/>
    <property type="match status" value="1"/>
</dbReference>
<dbReference type="GO" id="GO:0043139">
    <property type="term" value="F:5'-3' DNA helicase activity"/>
    <property type="evidence" value="ECO:0007669"/>
    <property type="project" value="UniProtKB-EC"/>
</dbReference>
<evidence type="ECO:0000256" key="5">
    <source>
        <dbReference type="ARBA" id="ARBA00022806"/>
    </source>
</evidence>
<keyword evidence="4" id="KW-0378">Hydrolase</keyword>
<keyword evidence="9" id="KW-0238">DNA-binding</keyword>
<evidence type="ECO:0000256" key="3">
    <source>
        <dbReference type="ARBA" id="ARBA00022741"/>
    </source>
</evidence>
<dbReference type="AlphaFoldDB" id="A0AA48I520"/>
<dbReference type="PANTHER" id="PTHR11472">
    <property type="entry name" value="DNA REPAIR DEAD HELICASE RAD3/XP-D SUBFAMILY MEMBER"/>
    <property type="match status" value="1"/>
</dbReference>
<dbReference type="FunFam" id="3.40.50.300:FF:000499">
    <property type="entry name" value="ATP-dependent DNA helicase"/>
    <property type="match status" value="1"/>
</dbReference>
<gene>
    <name evidence="16" type="ORF">MACH26_15810</name>
</gene>
<evidence type="ECO:0000256" key="8">
    <source>
        <dbReference type="ARBA" id="ARBA00023014"/>
    </source>
</evidence>
<evidence type="ECO:0000256" key="10">
    <source>
        <dbReference type="ARBA" id="ARBA00023235"/>
    </source>
</evidence>
<comment type="cofactor">
    <cofactor evidence="1">
        <name>[4Fe-4S] cluster</name>
        <dbReference type="ChEBI" id="CHEBI:49883"/>
    </cofactor>
</comment>
<evidence type="ECO:0000256" key="9">
    <source>
        <dbReference type="ARBA" id="ARBA00023125"/>
    </source>
</evidence>
<dbReference type="PROSITE" id="PS51193">
    <property type="entry name" value="HELICASE_ATP_BIND_2"/>
    <property type="match status" value="1"/>
</dbReference>
<dbReference type="SUPFAM" id="SSF52540">
    <property type="entry name" value="P-loop containing nucleoside triphosphate hydrolases"/>
    <property type="match status" value="2"/>
</dbReference>
<evidence type="ECO:0000256" key="2">
    <source>
        <dbReference type="ARBA" id="ARBA00022723"/>
    </source>
</evidence>
<evidence type="ECO:0000256" key="11">
    <source>
        <dbReference type="ARBA" id="ARBA00038058"/>
    </source>
</evidence>
<evidence type="ECO:0000259" key="15">
    <source>
        <dbReference type="PROSITE" id="PS51193"/>
    </source>
</evidence>
<dbReference type="GO" id="GO:0016818">
    <property type="term" value="F:hydrolase activity, acting on acid anhydrides, in phosphorus-containing anhydrides"/>
    <property type="evidence" value="ECO:0007669"/>
    <property type="project" value="InterPro"/>
</dbReference>
<keyword evidence="3" id="KW-0547">Nucleotide-binding</keyword>
<dbReference type="Gene3D" id="3.40.50.300">
    <property type="entry name" value="P-loop containing nucleotide triphosphate hydrolases"/>
    <property type="match status" value="2"/>
</dbReference>
<proteinExistence type="inferred from homology"/>
<keyword evidence="8" id="KW-0411">Iron-sulfur</keyword>
<dbReference type="GO" id="GO:0046872">
    <property type="term" value="F:metal ion binding"/>
    <property type="evidence" value="ECO:0007669"/>
    <property type="project" value="UniProtKB-KW"/>
</dbReference>
<dbReference type="InterPro" id="IPR027417">
    <property type="entry name" value="P-loop_NTPase"/>
</dbReference>
<dbReference type="InterPro" id="IPR014013">
    <property type="entry name" value="Helic_SF1/SF2_ATP-bd_DinG/Rad3"/>
</dbReference>
<comment type="similarity">
    <text evidence="11">Belongs to the helicase family. DinG subfamily.</text>
</comment>
<sequence>MSEVTKAFAQDGTLSENIENFKPRAAQITMAESVAKAIKGREQLVVEAGTGTGKTFAYLVPALLSKRKCIISTGTKNLQEQLFLRDLPLIKKALKSNKSTALLKGRANYLCLQRLAQHNSGTHLMSADVLADLTRVKKWSVTTQSGDIGEISAIKEDSGILPYVTSTVDNCLGRDCPDYEDCYLVKARKKAMESDLVVVNHHLFFADLALKDTGFGELIPEADAIIFDEAHQIPDIATEYFGETLSGRQVQDICRDIEALQRTVLKDASQLSQAAEQLRGEMAELRLLYPLQPEKGNWFDQLQRPEISEQLSKLNDAFDVMYQVSKLHLNRDKAFDALFERLVEVRSRLGIMRDEKQLGISLWYETTPKHIILHATPLSIAGKFGAFLEHSDSAWIFTSATLAVGETFTHFKKQLGLKPADEIILDSPFDYQSQALLCVPRYFSEANHFKRKNMLLEVSLKLIEASAGGCFLLFTSHSMMRQVAGLLADEIDAPILVQGDTSKRELLEQFMENPDAVLLGTGAFWEGVDVRGDKLTCVLIDKLPFASPDDPLLQAKVEDCRKKGQNPFAVMQIPQAVISLKQGAGRLIRDINDKGVLVICDNRLVNKDYGKTFLSSLPDMKRTRSLEGALAFLEAL</sequence>
<evidence type="ECO:0000313" key="16">
    <source>
        <dbReference type="EMBL" id="BDX06060.1"/>
    </source>
</evidence>
<evidence type="ECO:0000313" key="17">
    <source>
        <dbReference type="Proteomes" id="UP001333710"/>
    </source>
</evidence>
<dbReference type="InterPro" id="IPR006555">
    <property type="entry name" value="ATP-dep_Helicase_C"/>
</dbReference>
<dbReference type="GO" id="GO:0003677">
    <property type="term" value="F:DNA binding"/>
    <property type="evidence" value="ECO:0007669"/>
    <property type="project" value="UniProtKB-KW"/>
</dbReference>
<evidence type="ECO:0000256" key="4">
    <source>
        <dbReference type="ARBA" id="ARBA00022801"/>
    </source>
</evidence>
<keyword evidence="10" id="KW-0413">Isomerase</keyword>
<keyword evidence="7" id="KW-0408">Iron</keyword>
<keyword evidence="5 16" id="KW-0347">Helicase</keyword>
<dbReference type="EMBL" id="AP027272">
    <property type="protein sequence ID" value="BDX06060.1"/>
    <property type="molecule type" value="Genomic_DNA"/>
</dbReference>
<dbReference type="GO" id="GO:0006281">
    <property type="term" value="P:DNA repair"/>
    <property type="evidence" value="ECO:0007669"/>
    <property type="project" value="TreeGrafter"/>
</dbReference>
<dbReference type="GO" id="GO:0051536">
    <property type="term" value="F:iron-sulfur cluster binding"/>
    <property type="evidence" value="ECO:0007669"/>
    <property type="project" value="UniProtKB-KW"/>
</dbReference>
<name>A0AA48I520_9ALTE</name>
<evidence type="ECO:0000256" key="14">
    <source>
        <dbReference type="ARBA" id="ARBA00071792"/>
    </source>
</evidence>
<evidence type="ECO:0000256" key="1">
    <source>
        <dbReference type="ARBA" id="ARBA00001966"/>
    </source>
</evidence>
<dbReference type="PANTHER" id="PTHR11472:SF34">
    <property type="entry name" value="REGULATOR OF TELOMERE ELONGATION HELICASE 1"/>
    <property type="match status" value="1"/>
</dbReference>
<organism evidence="16 17">
    <name type="scientific">Planctobacterium marinum</name>
    <dbReference type="NCBI Taxonomy" id="1631968"/>
    <lineage>
        <taxon>Bacteria</taxon>
        <taxon>Pseudomonadati</taxon>
        <taxon>Pseudomonadota</taxon>
        <taxon>Gammaproteobacteria</taxon>
        <taxon>Alteromonadales</taxon>
        <taxon>Alteromonadaceae</taxon>
        <taxon>Planctobacterium</taxon>
    </lineage>
</organism>
<keyword evidence="2" id="KW-0479">Metal-binding</keyword>
<dbReference type="InterPro" id="IPR014001">
    <property type="entry name" value="Helicase_ATP-bd"/>
</dbReference>
<dbReference type="SMART" id="SM00487">
    <property type="entry name" value="DEXDc"/>
    <property type="match status" value="1"/>
</dbReference>
<comment type="catalytic activity">
    <reaction evidence="13">
        <text>ATP + H2O = ADP + phosphate + H(+)</text>
        <dbReference type="Rhea" id="RHEA:13065"/>
        <dbReference type="ChEBI" id="CHEBI:15377"/>
        <dbReference type="ChEBI" id="CHEBI:15378"/>
        <dbReference type="ChEBI" id="CHEBI:30616"/>
        <dbReference type="ChEBI" id="CHEBI:43474"/>
        <dbReference type="ChEBI" id="CHEBI:456216"/>
        <dbReference type="EC" id="5.6.2.3"/>
    </reaction>
</comment>
<evidence type="ECO:0000256" key="12">
    <source>
        <dbReference type="ARBA" id="ARBA00044969"/>
    </source>
</evidence>
<dbReference type="Pfam" id="PF13307">
    <property type="entry name" value="Helicase_C_2"/>
    <property type="match status" value="1"/>
</dbReference>
<dbReference type="RefSeq" id="WP_338292099.1">
    <property type="nucleotide sequence ID" value="NZ_AP027272.1"/>
</dbReference>
<dbReference type="GO" id="GO:0005524">
    <property type="term" value="F:ATP binding"/>
    <property type="evidence" value="ECO:0007669"/>
    <property type="project" value="UniProtKB-KW"/>
</dbReference>
<feature type="domain" description="Helicase ATP-binding" evidence="15">
    <location>
        <begin position="13"/>
        <end position="275"/>
    </location>
</feature>
<dbReference type="KEGG" id="pmaw:MACH26_15810"/>
<dbReference type="InterPro" id="IPR045028">
    <property type="entry name" value="DinG/Rad3-like"/>
</dbReference>
<keyword evidence="17" id="KW-1185">Reference proteome</keyword>
<dbReference type="SMART" id="SM00491">
    <property type="entry name" value="HELICc2"/>
    <property type="match status" value="1"/>
</dbReference>
<evidence type="ECO:0000256" key="6">
    <source>
        <dbReference type="ARBA" id="ARBA00022840"/>
    </source>
</evidence>
<reference evidence="16" key="1">
    <citation type="submission" date="2023-01" db="EMBL/GenBank/DDBJ databases">
        <title>Complete genome sequence of Planctobacterium marinum strain Dej080120_11.</title>
        <authorList>
            <person name="Ueki S."/>
            <person name="Maruyama F."/>
        </authorList>
    </citation>
    <scope>NUCLEOTIDE SEQUENCE</scope>
    <source>
        <strain evidence="16">Dej080120_11</strain>
    </source>
</reference>
<dbReference type="EC" id="5.6.2.3" evidence="12"/>
<dbReference type="Proteomes" id="UP001333710">
    <property type="component" value="Chromosome"/>
</dbReference>
<protein>
    <recommendedName>
        <fullName evidence="14">ATP-dependent DNA helicase YoaA</fullName>
        <ecNumber evidence="12">5.6.2.3</ecNumber>
    </recommendedName>
</protein>